<reference evidence="3 4" key="1">
    <citation type="submission" date="2016-04" db="EMBL/GenBank/DDBJ databases">
        <title>Draft Genome Sequences of Staphylococcus capitis Strain H36, S. capitis Strain H65, S. cohnii Strain H62, S. hominis Strain H69, Mycobacterium iranicum Strain H39, Plantibacter sp. Strain H53, Pseudomonas oryzihabitans Strain H72, and Microbacterium sp. Strain H83, isolated from residential settings.</title>
        <authorList>
            <person name="Lymperopoulou D."/>
            <person name="Adams R.I."/>
            <person name="Lindow S."/>
            <person name="Coil D.A."/>
            <person name="Jospin G."/>
            <person name="Eisen J.A."/>
        </authorList>
    </citation>
    <scope>NUCLEOTIDE SEQUENCE [LARGE SCALE GENOMIC DNA]</scope>
    <source>
        <strain evidence="3 4">H72</strain>
    </source>
</reference>
<dbReference type="GO" id="GO:0033265">
    <property type="term" value="F:choline binding"/>
    <property type="evidence" value="ECO:0007669"/>
    <property type="project" value="InterPro"/>
</dbReference>
<feature type="domain" description="ABC-type glycine betaine transport system substrate-binding" evidence="2">
    <location>
        <begin position="33"/>
        <end position="286"/>
    </location>
</feature>
<dbReference type="InterPro" id="IPR007210">
    <property type="entry name" value="ABC_Gly_betaine_transp_sub-bd"/>
</dbReference>
<name>A0A178L525_9PSED</name>
<dbReference type="RefSeq" id="WP_064309112.1">
    <property type="nucleotide sequence ID" value="NZ_LWCR01000056.1"/>
</dbReference>
<dbReference type="Gene3D" id="3.40.190.100">
    <property type="entry name" value="Glycine betaine-binding periplasmic protein, domain 2"/>
    <property type="match status" value="1"/>
</dbReference>
<feature type="chain" id="PRO_5008090782" evidence="1">
    <location>
        <begin position="26"/>
        <end position="311"/>
    </location>
</feature>
<dbReference type="Gene3D" id="3.40.190.10">
    <property type="entry name" value="Periplasmic binding protein-like II"/>
    <property type="match status" value="1"/>
</dbReference>
<dbReference type="AlphaFoldDB" id="A0A178L525"/>
<dbReference type="CDD" id="cd13640">
    <property type="entry name" value="PBP2_ChoX"/>
    <property type="match status" value="1"/>
</dbReference>
<dbReference type="OrthoDB" id="9787902at2"/>
<evidence type="ECO:0000256" key="1">
    <source>
        <dbReference type="SAM" id="SignalP"/>
    </source>
</evidence>
<evidence type="ECO:0000313" key="3">
    <source>
        <dbReference type="EMBL" id="OAN24848.1"/>
    </source>
</evidence>
<dbReference type="GO" id="GO:0042597">
    <property type="term" value="C:periplasmic space"/>
    <property type="evidence" value="ECO:0007669"/>
    <property type="project" value="InterPro"/>
</dbReference>
<gene>
    <name evidence="3" type="ORF">A4V15_07275</name>
</gene>
<evidence type="ECO:0000259" key="2">
    <source>
        <dbReference type="Pfam" id="PF04069"/>
    </source>
</evidence>
<dbReference type="InterPro" id="IPR017783">
    <property type="entry name" value="ABC_choline_sub-bd"/>
</dbReference>
<organism evidence="3 4">
    <name type="scientific">Pseudomonas oryzihabitans</name>
    <dbReference type="NCBI Taxonomy" id="47885"/>
    <lineage>
        <taxon>Bacteria</taxon>
        <taxon>Pseudomonadati</taxon>
        <taxon>Pseudomonadota</taxon>
        <taxon>Gammaproteobacteria</taxon>
        <taxon>Pseudomonadales</taxon>
        <taxon>Pseudomonadaceae</taxon>
        <taxon>Pseudomonas</taxon>
    </lineage>
</organism>
<keyword evidence="1" id="KW-0732">Signal</keyword>
<evidence type="ECO:0000313" key="4">
    <source>
        <dbReference type="Proteomes" id="UP000078356"/>
    </source>
</evidence>
<dbReference type="Pfam" id="PF04069">
    <property type="entry name" value="OpuAC"/>
    <property type="match status" value="1"/>
</dbReference>
<dbReference type="Proteomes" id="UP000078356">
    <property type="component" value="Unassembled WGS sequence"/>
</dbReference>
<dbReference type="NCBIfam" id="TIGR03414">
    <property type="entry name" value="ABC_choline_bnd"/>
    <property type="match status" value="1"/>
</dbReference>
<comment type="caution">
    <text evidence="3">The sequence shown here is derived from an EMBL/GenBank/DDBJ whole genome shotgun (WGS) entry which is preliminary data.</text>
</comment>
<feature type="signal peptide" evidence="1">
    <location>
        <begin position="1"/>
        <end position="25"/>
    </location>
</feature>
<sequence length="311" mass="33718">MPNKTFRATLLACGLLAATLGSARAADPDSCQTVRLGVVGWTDVVATSALAEVMLEGLGYGVKPTTASQQIIMAAMGDKNLDVFLGYWQPTMQPVVQPFVDKGQVKVLAPPLLADAQSTFAVPEYVYEGGLKTFADIARFKDRLGGKIYGIEPGSGANRGTAEMIKTDRFGLKDFQLVESSEAGMLTAVRRAEKRKEWIVFFGWKPHPMNLQIKMRYLTGSEDVFGPNEGQATVSVVTTADYPQRCPNVQRLLANLHMDSAEVSAVMAPILERTAPKDAARAWLKKNPQRLDAFLQGVTTRAGQPAAALKL</sequence>
<dbReference type="SUPFAM" id="SSF53850">
    <property type="entry name" value="Periplasmic binding protein-like II"/>
    <property type="match status" value="1"/>
</dbReference>
<dbReference type="GO" id="GO:0015871">
    <property type="term" value="P:choline transport"/>
    <property type="evidence" value="ECO:0007669"/>
    <property type="project" value="InterPro"/>
</dbReference>
<dbReference type="GO" id="GO:0022857">
    <property type="term" value="F:transmembrane transporter activity"/>
    <property type="evidence" value="ECO:0007669"/>
    <property type="project" value="InterPro"/>
</dbReference>
<accession>A0A178L525</accession>
<protein>
    <submittedName>
        <fullName evidence="3">Glycine/betaine ABC transporter substrate-binding protein</fullName>
    </submittedName>
</protein>
<dbReference type="EMBL" id="LWCR01000056">
    <property type="protein sequence ID" value="OAN24848.1"/>
    <property type="molecule type" value="Genomic_DNA"/>
</dbReference>
<proteinExistence type="predicted"/>
<dbReference type="GO" id="GO:0043190">
    <property type="term" value="C:ATP-binding cassette (ABC) transporter complex"/>
    <property type="evidence" value="ECO:0007669"/>
    <property type="project" value="InterPro"/>
</dbReference>